<name>D2RFM2_ARCPA</name>
<dbReference type="PANTHER" id="PTHR42702:SF1">
    <property type="entry name" value="REGULATORY PROTEIN FOR BETA-LACTAMASE"/>
    <property type="match status" value="1"/>
</dbReference>
<gene>
    <name evidence="2" type="ordered locus">Arcpr_0019</name>
</gene>
<dbReference type="OrthoDB" id="49823at2157"/>
<reference evidence="2 3" key="1">
    <citation type="journal article" date="2010" name="Stand. Genomic Sci.">
        <title>Complete genome sequence of Archaeoglobus profundus type strain (AV18).</title>
        <authorList>
            <person name="von Jan M."/>
            <person name="Lapidus A."/>
            <person name="Del Rio T.G."/>
            <person name="Copeland A."/>
            <person name="Tice H."/>
            <person name="Cheng J.F."/>
            <person name="Lucas S."/>
            <person name="Chen F."/>
            <person name="Nolan M."/>
            <person name="Goodwin L."/>
            <person name="Han C."/>
            <person name="Pitluck S."/>
            <person name="Liolios K."/>
            <person name="Ivanova N."/>
            <person name="Mavromatis K."/>
            <person name="Ovchinnikova G."/>
            <person name="Chertkov O."/>
            <person name="Pati A."/>
            <person name="Chen A."/>
            <person name="Palaniappan K."/>
            <person name="Land M."/>
            <person name="Hauser L."/>
            <person name="Chang Y.J."/>
            <person name="Jeffries C.D."/>
            <person name="Saunders E."/>
            <person name="Brettin T."/>
            <person name="Detter J.C."/>
            <person name="Chain P."/>
            <person name="Eichinger K."/>
            <person name="Huber H."/>
            <person name="Spring S."/>
            <person name="Rohde M."/>
            <person name="Goker M."/>
            <person name="Wirth R."/>
            <person name="Woyke T."/>
            <person name="Bristow J."/>
            <person name="Eisen J.A."/>
            <person name="Markowitz V."/>
            <person name="Hugenholtz P."/>
            <person name="Kyrpides N.C."/>
            <person name="Klenk H.P."/>
        </authorList>
    </citation>
    <scope>NUCLEOTIDE SEQUENCE [LARGE SCALE GENOMIC DNA]</scope>
    <source>
        <strain evidence="3">DSM 5631 / JCM 9629 / NBRC 100127 / Av18</strain>
    </source>
</reference>
<dbReference type="EMBL" id="CP001857">
    <property type="protein sequence ID" value="ADB57097.1"/>
    <property type="molecule type" value="Genomic_DNA"/>
</dbReference>
<dbReference type="GeneID" id="8738664"/>
<dbReference type="PANTHER" id="PTHR42702">
    <property type="entry name" value="NUCLEOTIDE PYROPHOSPHOHYDROLASE"/>
    <property type="match status" value="1"/>
</dbReference>
<dbReference type="Gene3D" id="1.10.287.1080">
    <property type="entry name" value="MazG-like"/>
    <property type="match status" value="1"/>
</dbReference>
<dbReference type="eggNOG" id="arCOG01084">
    <property type="taxonomic scope" value="Archaea"/>
</dbReference>
<evidence type="ECO:0000259" key="1">
    <source>
        <dbReference type="Pfam" id="PF03819"/>
    </source>
</evidence>
<dbReference type="Pfam" id="PF03819">
    <property type="entry name" value="MazG"/>
    <property type="match status" value="1"/>
</dbReference>
<dbReference type="CDD" id="cd11535">
    <property type="entry name" value="NTP-PPase_SsMazG"/>
    <property type="match status" value="1"/>
</dbReference>
<dbReference type="RefSeq" id="WP_012939433.1">
    <property type="nucleotide sequence ID" value="NC_013741.1"/>
</dbReference>
<dbReference type="STRING" id="572546.Arcpr_0019"/>
<evidence type="ECO:0000313" key="3">
    <source>
        <dbReference type="Proteomes" id="UP000001901"/>
    </source>
</evidence>
<proteinExistence type="predicted"/>
<dbReference type="AlphaFoldDB" id="D2RFM2"/>
<dbReference type="InterPro" id="IPR004518">
    <property type="entry name" value="MazG-like_dom"/>
</dbReference>
<keyword evidence="3" id="KW-1185">Reference proteome</keyword>
<dbReference type="PaxDb" id="572546-Arcpr_0019"/>
<protein>
    <submittedName>
        <fullName evidence="2">MazG nucleotide pyrophosphohydrolase</fullName>
    </submittedName>
</protein>
<evidence type="ECO:0000313" key="2">
    <source>
        <dbReference type="EMBL" id="ADB57097.1"/>
    </source>
</evidence>
<dbReference type="HOGENOM" id="CLU_166059_1_0_2"/>
<sequence>MRIGDFQKLIKELYYERDLKRGKEKTMLWLVEEIGELAEAVRKNDLNSIREEMADVFAWLVSLANLYDVDLESAVKEKYPGRCIKCGRIPCECDER</sequence>
<dbReference type="Proteomes" id="UP000001901">
    <property type="component" value="Chromosome"/>
</dbReference>
<dbReference type="SUPFAM" id="SSF101386">
    <property type="entry name" value="all-alpha NTP pyrophosphatases"/>
    <property type="match status" value="1"/>
</dbReference>
<feature type="domain" description="NTP pyrophosphohydrolase MazG-like" evidence="1">
    <location>
        <begin position="23"/>
        <end position="83"/>
    </location>
</feature>
<dbReference type="KEGG" id="apo:Arcpr_0019"/>
<organism evidence="2 3">
    <name type="scientific">Archaeoglobus profundus (strain DSM 5631 / JCM 9629 / NBRC 100127 / Av18)</name>
    <dbReference type="NCBI Taxonomy" id="572546"/>
    <lineage>
        <taxon>Archaea</taxon>
        <taxon>Methanobacteriati</taxon>
        <taxon>Methanobacteriota</taxon>
        <taxon>Archaeoglobi</taxon>
        <taxon>Archaeoglobales</taxon>
        <taxon>Archaeoglobaceae</taxon>
        <taxon>Archaeoglobus</taxon>
    </lineage>
</organism>
<accession>D2RFM2</accession>